<feature type="compositionally biased region" description="Basic and acidic residues" evidence="2">
    <location>
        <begin position="13"/>
        <end position="31"/>
    </location>
</feature>
<evidence type="ECO:0000313" key="4">
    <source>
        <dbReference type="Proteomes" id="UP001189429"/>
    </source>
</evidence>
<feature type="region of interest" description="Disordered" evidence="2">
    <location>
        <begin position="1"/>
        <end position="33"/>
    </location>
</feature>
<evidence type="ECO:0000256" key="2">
    <source>
        <dbReference type="SAM" id="MobiDB-lite"/>
    </source>
</evidence>
<evidence type="ECO:0000313" key="3">
    <source>
        <dbReference type="EMBL" id="CAK0879852.1"/>
    </source>
</evidence>
<dbReference type="Proteomes" id="UP001189429">
    <property type="component" value="Unassembled WGS sequence"/>
</dbReference>
<accession>A0ABN9W4E1</accession>
<evidence type="ECO:0000256" key="1">
    <source>
        <dbReference type="SAM" id="Coils"/>
    </source>
</evidence>
<protein>
    <submittedName>
        <fullName evidence="3">Uncharacterized protein</fullName>
    </submittedName>
</protein>
<dbReference type="EMBL" id="CAUYUJ010018008">
    <property type="protein sequence ID" value="CAK0879852.1"/>
    <property type="molecule type" value="Genomic_DNA"/>
</dbReference>
<feature type="region of interest" description="Disordered" evidence="2">
    <location>
        <begin position="319"/>
        <end position="345"/>
    </location>
</feature>
<keyword evidence="1" id="KW-0175">Coiled coil</keyword>
<name>A0ABN9W4E1_9DINO</name>
<feature type="coiled-coil region" evidence="1">
    <location>
        <begin position="148"/>
        <end position="196"/>
    </location>
</feature>
<feature type="compositionally biased region" description="Basic and acidic residues" evidence="2">
    <location>
        <begin position="325"/>
        <end position="345"/>
    </location>
</feature>
<comment type="caution">
    <text evidence="3">The sequence shown here is derived from an EMBL/GenBank/DDBJ whole genome shotgun (WGS) entry which is preliminary data.</text>
</comment>
<organism evidence="3 4">
    <name type="scientific">Prorocentrum cordatum</name>
    <dbReference type="NCBI Taxonomy" id="2364126"/>
    <lineage>
        <taxon>Eukaryota</taxon>
        <taxon>Sar</taxon>
        <taxon>Alveolata</taxon>
        <taxon>Dinophyceae</taxon>
        <taxon>Prorocentrales</taxon>
        <taxon>Prorocentraceae</taxon>
        <taxon>Prorocentrum</taxon>
    </lineage>
</organism>
<feature type="compositionally biased region" description="Gly residues" evidence="2">
    <location>
        <begin position="1"/>
        <end position="10"/>
    </location>
</feature>
<gene>
    <name evidence="3" type="ORF">PCOR1329_LOCUS63164</name>
</gene>
<proteinExistence type="predicted"/>
<sequence>MRHEGCGVGGAQEDPRGRAPGPRGDHKDIRGHVGGLNDDDALELFKKTLPAPGVGLMQVDVTSATMRKEALAAVRSARRADQQGHTKLDLIMLSLSGRQVSFAKVVAMIDDMVAMLKQEQLDDEHKKEYCELQFDDSDDKKKSLEFMLEKTTNSIDKTENGIAQATEDIATLIATIKDLDASVAEATAQRKSENEEFKALMASDSAAKELLEIAKNRLNQFYNPSLYTPPAKTELSAESRIVVSMGNPDDIVTTTQPGGIANTGVTVFAQVSAHRQAVGVAPAPPPETWDAYAKKGGESTGVIAMIDLLIKDLDTEMTEAETDEKESQKDYESMMAESAKKRAEDSKTLADKEKLKADLEMDLTEFKRTKLATFKELQATMKYIAAMHAECDWLVQFFETRKEARNGEIKSLTDAKAVLSGASYSLIEQDARHGSLRGA</sequence>
<keyword evidence="4" id="KW-1185">Reference proteome</keyword>
<reference evidence="3" key="1">
    <citation type="submission" date="2023-10" db="EMBL/GenBank/DDBJ databases">
        <authorList>
            <person name="Chen Y."/>
            <person name="Shah S."/>
            <person name="Dougan E. K."/>
            <person name="Thang M."/>
            <person name="Chan C."/>
        </authorList>
    </citation>
    <scope>NUCLEOTIDE SEQUENCE [LARGE SCALE GENOMIC DNA]</scope>
</reference>